<organism evidence="2 3">
    <name type="scientific">Segatella copri DSM 18205</name>
    <dbReference type="NCBI Taxonomy" id="537011"/>
    <lineage>
        <taxon>Bacteria</taxon>
        <taxon>Pseudomonadati</taxon>
        <taxon>Bacteroidota</taxon>
        <taxon>Bacteroidia</taxon>
        <taxon>Bacteroidales</taxon>
        <taxon>Prevotellaceae</taxon>
        <taxon>Segatella</taxon>
    </lineage>
</organism>
<evidence type="ECO:0008006" key="4">
    <source>
        <dbReference type="Google" id="ProtNLM"/>
    </source>
</evidence>
<reference evidence="2" key="1">
    <citation type="submission" date="2009-11" db="EMBL/GenBank/DDBJ databases">
        <authorList>
            <person name="Weinstock G."/>
            <person name="Sodergren E."/>
            <person name="Clifton S."/>
            <person name="Fulton L."/>
            <person name="Fulton B."/>
            <person name="Courtney L."/>
            <person name="Fronick C."/>
            <person name="Harrison M."/>
            <person name="Strong C."/>
            <person name="Farmer C."/>
            <person name="Delahaunty K."/>
            <person name="Markovic C."/>
            <person name="Hall O."/>
            <person name="Minx P."/>
            <person name="Tomlinson C."/>
            <person name="Mitreva M."/>
            <person name="Nelson J."/>
            <person name="Hou S."/>
            <person name="Wollam A."/>
            <person name="Pepin K.H."/>
            <person name="Johnson M."/>
            <person name="Bhonagiri V."/>
            <person name="Nash W.E."/>
            <person name="Warren W."/>
            <person name="Chinwalla A."/>
            <person name="Mardis E.R."/>
            <person name="Wilson R.K."/>
        </authorList>
    </citation>
    <scope>NUCLEOTIDE SEQUENCE [LARGE SCALE GENOMIC DNA]</scope>
    <source>
        <strain evidence="2">DSM 18205</strain>
    </source>
</reference>
<dbReference type="EMBL" id="ACBX02000070">
    <property type="protein sequence ID" value="EFB33642.1"/>
    <property type="molecule type" value="Genomic_DNA"/>
</dbReference>
<dbReference type="PaxDb" id="537011-PREVCOP_06907"/>
<feature type="transmembrane region" description="Helical" evidence="1">
    <location>
        <begin position="20"/>
        <end position="39"/>
    </location>
</feature>
<comment type="caution">
    <text evidence="2">The sequence shown here is derived from an EMBL/GenBank/DDBJ whole genome shotgun (WGS) entry which is preliminary data.</text>
</comment>
<dbReference type="Proteomes" id="UP000004477">
    <property type="component" value="Unassembled WGS sequence"/>
</dbReference>
<dbReference type="AlphaFoldDB" id="D1PI27"/>
<evidence type="ECO:0000313" key="2">
    <source>
        <dbReference type="EMBL" id="EFB33642.1"/>
    </source>
</evidence>
<protein>
    <recommendedName>
        <fullName evidence="4">Polysaccharide biosynthesis protein</fullName>
    </recommendedName>
</protein>
<keyword evidence="1" id="KW-0812">Transmembrane</keyword>
<keyword evidence="1" id="KW-0472">Membrane</keyword>
<keyword evidence="3" id="KW-1185">Reference proteome</keyword>
<evidence type="ECO:0000313" key="3">
    <source>
        <dbReference type="Proteomes" id="UP000004477"/>
    </source>
</evidence>
<evidence type="ECO:0000256" key="1">
    <source>
        <dbReference type="SAM" id="Phobius"/>
    </source>
</evidence>
<keyword evidence="1" id="KW-1133">Transmembrane helix</keyword>
<dbReference type="HOGENOM" id="CLU_2736655_0_0_10"/>
<dbReference type="STRING" id="537011.PREVCOP_06907"/>
<gene>
    <name evidence="2" type="ORF">PREVCOP_06907</name>
</gene>
<proteinExistence type="predicted"/>
<sequence length="71" mass="7979">MAQENRISSNKRIAKNTIALYIRMIVQMVIGLYTSRVILNALGVNDFGIYNVVGSVVTTQHPYRKLLVNKA</sequence>
<name>D1PI27_9BACT</name>
<accession>D1PI27</accession>